<dbReference type="Gene3D" id="3.40.50.10610">
    <property type="entry name" value="ABC-type transport auxiliary lipoprotein component"/>
    <property type="match status" value="1"/>
</dbReference>
<dbReference type="RefSeq" id="WP_236778138.1">
    <property type="nucleotide sequence ID" value="NZ_CP012914.1"/>
</dbReference>
<dbReference type="Pfam" id="PF13036">
    <property type="entry name" value="LpoB"/>
    <property type="match status" value="1"/>
</dbReference>
<name>A0ABU4P7U9_AZOBR</name>
<organism evidence="1 2">
    <name type="scientific">Azospirillum brasilense</name>
    <dbReference type="NCBI Taxonomy" id="192"/>
    <lineage>
        <taxon>Bacteria</taxon>
        <taxon>Pseudomonadati</taxon>
        <taxon>Pseudomonadota</taxon>
        <taxon>Alphaproteobacteria</taxon>
        <taxon>Rhodospirillales</taxon>
        <taxon>Azospirillaceae</taxon>
        <taxon>Azospirillum</taxon>
    </lineage>
</organism>
<proteinExistence type="predicted"/>
<dbReference type="Proteomes" id="UP001277471">
    <property type="component" value="Unassembled WGS sequence"/>
</dbReference>
<dbReference type="GeneID" id="56449647"/>
<gene>
    <name evidence="1" type="ORF">SIM66_14855</name>
</gene>
<dbReference type="InterPro" id="IPR014094">
    <property type="entry name" value="LpoB"/>
</dbReference>
<accession>A0ABU4P7U9</accession>
<comment type="caution">
    <text evidence="1">The sequence shown here is derived from an EMBL/GenBank/DDBJ whole genome shotgun (WGS) entry which is preliminary data.</text>
</comment>
<dbReference type="EMBL" id="JAWXYC010000004">
    <property type="protein sequence ID" value="MDX5952454.1"/>
    <property type="molecule type" value="Genomic_DNA"/>
</dbReference>
<evidence type="ECO:0000313" key="1">
    <source>
        <dbReference type="EMBL" id="MDX5952454.1"/>
    </source>
</evidence>
<reference evidence="1 2" key="1">
    <citation type="submission" date="2023-11" db="EMBL/GenBank/DDBJ databases">
        <title>MicrobeMod: A computational toolkit for identifying prokaryotic methylation and restriction-modification with nanopore sequencing.</title>
        <authorList>
            <person name="Crits-Christoph A."/>
            <person name="Kang S.C."/>
            <person name="Lee H."/>
            <person name="Ostrov N."/>
        </authorList>
    </citation>
    <scope>NUCLEOTIDE SEQUENCE [LARGE SCALE GENOMIC DNA]</scope>
    <source>
        <strain evidence="1 2">ATCC 29145</strain>
    </source>
</reference>
<sequence>MTDRMMRDMLQSPVLANTARPPQVIVDGEYFHNESAQRLNKNVIADRLRVALNNAAAGRMVFVARHNADMVEQERRLKRAGKVDVGTTGLTKAAAGGDYRLSGRINSIDAVNVRSGVAQRYNQVVFEMVDLERGTIVWSGMYEFSRAAADDVVYR</sequence>
<keyword evidence="2" id="KW-1185">Reference proteome</keyword>
<evidence type="ECO:0000313" key="2">
    <source>
        <dbReference type="Proteomes" id="UP001277471"/>
    </source>
</evidence>
<protein>
    <submittedName>
        <fullName evidence="1">Penicillin-binding protein activator LpoB</fullName>
    </submittedName>
</protein>